<evidence type="ECO:0000256" key="7">
    <source>
        <dbReference type="ARBA" id="ARBA00023136"/>
    </source>
</evidence>
<evidence type="ECO:0000313" key="9">
    <source>
        <dbReference type="EMBL" id="MQO54572.1"/>
    </source>
</evidence>
<keyword evidence="4 8" id="KW-0812">Transmembrane</keyword>
<feature type="transmembrane region" description="Helical" evidence="8">
    <location>
        <begin position="36"/>
        <end position="56"/>
    </location>
</feature>
<dbReference type="Proteomes" id="UP000358159">
    <property type="component" value="Unassembled WGS sequence"/>
</dbReference>
<dbReference type="Pfam" id="PF02535">
    <property type="entry name" value="Zip"/>
    <property type="match status" value="1"/>
</dbReference>
<evidence type="ECO:0000256" key="5">
    <source>
        <dbReference type="ARBA" id="ARBA00022833"/>
    </source>
</evidence>
<protein>
    <submittedName>
        <fullName evidence="9">ZIP family metal transporter</fullName>
    </submittedName>
</protein>
<evidence type="ECO:0000256" key="3">
    <source>
        <dbReference type="ARBA" id="ARBA00022475"/>
    </source>
</evidence>
<dbReference type="InterPro" id="IPR003689">
    <property type="entry name" value="ZIP"/>
</dbReference>
<feature type="transmembrane region" description="Helical" evidence="8">
    <location>
        <begin position="6"/>
        <end position="24"/>
    </location>
</feature>
<name>A0A6A7VIL7_9BACT</name>
<comment type="caution">
    <text evidence="9">The sequence shown here is derived from an EMBL/GenBank/DDBJ whole genome shotgun (WGS) entry which is preliminary data.</text>
</comment>
<dbReference type="PANTHER" id="PTHR11040">
    <property type="entry name" value="ZINC/IRON TRANSPORTER"/>
    <property type="match status" value="1"/>
</dbReference>
<feature type="transmembrane region" description="Helical" evidence="8">
    <location>
        <begin position="226"/>
        <end position="244"/>
    </location>
</feature>
<keyword evidence="5" id="KW-0862">Zinc</keyword>
<gene>
    <name evidence="9" type="ORF">F7D42_02375</name>
</gene>
<keyword evidence="7 8" id="KW-0472">Membrane</keyword>
<organism evidence="9 10">
    <name type="scientific">Segatella copri</name>
    <dbReference type="NCBI Taxonomy" id="165179"/>
    <lineage>
        <taxon>Bacteria</taxon>
        <taxon>Pseudomonadati</taxon>
        <taxon>Bacteroidota</taxon>
        <taxon>Bacteroidia</taxon>
        <taxon>Bacteroidales</taxon>
        <taxon>Prevotellaceae</taxon>
        <taxon>Segatella</taxon>
    </lineage>
</organism>
<dbReference type="EMBL" id="VZAZ01000009">
    <property type="protein sequence ID" value="MQO54572.1"/>
    <property type="molecule type" value="Genomic_DNA"/>
</dbReference>
<sequence>MTNVLISAAGLCGATIIGAILGFFVKELPHKWNDAVLGYCAGIMLAASTLGLIVPAFEQTSLWWLVVIGVMAGALFLNVLDLVTPHLHHITGLDPEEHRNNARLSQVMLFVMAIALHKLPEGMAAGVSVCSAEGATEWGVSFGIALQNIPEGMVIIAPLMMAGVTAVRTFFISIFIALLEVVGILLGFGLGSASSTFLPVMLGFAGGAMLYVTSDEMIPETHAHGFQKQATYALLLGFITFVLMEKNVYD</sequence>
<evidence type="ECO:0000256" key="1">
    <source>
        <dbReference type="ARBA" id="ARBA00004651"/>
    </source>
</evidence>
<dbReference type="GO" id="GO:0005385">
    <property type="term" value="F:zinc ion transmembrane transporter activity"/>
    <property type="evidence" value="ECO:0007669"/>
    <property type="project" value="TreeGrafter"/>
</dbReference>
<evidence type="ECO:0000256" key="6">
    <source>
        <dbReference type="ARBA" id="ARBA00022989"/>
    </source>
</evidence>
<dbReference type="AlphaFoldDB" id="A0A6A7VIL7"/>
<evidence type="ECO:0000256" key="4">
    <source>
        <dbReference type="ARBA" id="ARBA00022692"/>
    </source>
</evidence>
<feature type="transmembrane region" description="Helical" evidence="8">
    <location>
        <begin position="62"/>
        <end position="80"/>
    </location>
</feature>
<keyword evidence="6 8" id="KW-1133">Transmembrane helix</keyword>
<reference evidence="9 10" key="1">
    <citation type="submission" date="2019-09" db="EMBL/GenBank/DDBJ databases">
        <title>Distinct polysaccharide growth profiles of human intestinal Prevotella copri isolates.</title>
        <authorList>
            <person name="Fehlner-Peach H."/>
            <person name="Magnabosco C."/>
            <person name="Raghavan V."/>
            <person name="Scher J.U."/>
            <person name="Tett A."/>
            <person name="Cox L.M."/>
            <person name="Gottsegen C."/>
            <person name="Watters A."/>
            <person name="Wiltshire- Gordon J.D."/>
            <person name="Segata N."/>
            <person name="Bonneau R."/>
            <person name="Littman D.R."/>
        </authorList>
    </citation>
    <scope>NUCLEOTIDE SEQUENCE [LARGE SCALE GENOMIC DNA]</scope>
    <source>
        <strain evidence="9 10">BVe41219</strain>
    </source>
</reference>
<accession>A0A6A7VIL7</accession>
<proteinExistence type="inferred from homology"/>
<evidence type="ECO:0000256" key="2">
    <source>
        <dbReference type="ARBA" id="ARBA00006939"/>
    </source>
</evidence>
<keyword evidence="3" id="KW-1003">Cell membrane</keyword>
<comment type="similarity">
    <text evidence="2">Belongs to the ZIP transporter (TC 2.A.5) family.</text>
</comment>
<dbReference type="GO" id="GO:0005886">
    <property type="term" value="C:plasma membrane"/>
    <property type="evidence" value="ECO:0007669"/>
    <property type="project" value="UniProtKB-SubCell"/>
</dbReference>
<evidence type="ECO:0000313" key="10">
    <source>
        <dbReference type="Proteomes" id="UP000358159"/>
    </source>
</evidence>
<evidence type="ECO:0000256" key="8">
    <source>
        <dbReference type="SAM" id="Phobius"/>
    </source>
</evidence>
<comment type="subcellular location">
    <subcellularLocation>
        <location evidence="1">Cell membrane</location>
        <topology evidence="1">Multi-pass membrane protein</topology>
    </subcellularLocation>
</comment>
<dbReference type="RefSeq" id="WP_153094194.1">
    <property type="nucleotide sequence ID" value="NZ_VZAK01000028.1"/>
</dbReference>
<dbReference type="PANTHER" id="PTHR11040:SF211">
    <property type="entry name" value="ZINC TRANSPORTER ZIP11"/>
    <property type="match status" value="1"/>
</dbReference>